<dbReference type="PANTHER" id="PTHR24567">
    <property type="entry name" value="CRP FAMILY TRANSCRIPTIONAL REGULATORY PROTEIN"/>
    <property type="match status" value="1"/>
</dbReference>
<evidence type="ECO:0000259" key="6">
    <source>
        <dbReference type="PROSITE" id="PS51063"/>
    </source>
</evidence>
<dbReference type="Gene3D" id="2.60.120.10">
    <property type="entry name" value="Jelly Rolls"/>
    <property type="match status" value="1"/>
</dbReference>
<feature type="domain" description="HTH crp-type" evidence="6">
    <location>
        <begin position="149"/>
        <end position="226"/>
    </location>
</feature>
<dbReference type="GO" id="GO:0003700">
    <property type="term" value="F:DNA-binding transcription factor activity"/>
    <property type="evidence" value="ECO:0007669"/>
    <property type="project" value="TreeGrafter"/>
</dbReference>
<dbReference type="InterPro" id="IPR036390">
    <property type="entry name" value="WH_DNA-bd_sf"/>
</dbReference>
<dbReference type="SMART" id="SM00100">
    <property type="entry name" value="cNMP"/>
    <property type="match status" value="1"/>
</dbReference>
<dbReference type="Gene3D" id="1.10.10.10">
    <property type="entry name" value="Winged helix-like DNA-binding domain superfamily/Winged helix DNA-binding domain"/>
    <property type="match status" value="1"/>
</dbReference>
<dbReference type="InterPro" id="IPR014710">
    <property type="entry name" value="RmlC-like_jellyroll"/>
</dbReference>
<dbReference type="InterPro" id="IPR050397">
    <property type="entry name" value="Env_Response_Regulators"/>
</dbReference>
<dbReference type="SUPFAM" id="SSF46785">
    <property type="entry name" value="Winged helix' DNA-binding domain"/>
    <property type="match status" value="1"/>
</dbReference>
<evidence type="ECO:0000256" key="1">
    <source>
        <dbReference type="ARBA" id="ARBA00023015"/>
    </source>
</evidence>
<dbReference type="SMART" id="SM00419">
    <property type="entry name" value="HTH_CRP"/>
    <property type="match status" value="1"/>
</dbReference>
<gene>
    <name evidence="7" type="ORF">SAMN05880501_102193</name>
</gene>
<keyword evidence="1" id="KW-0805">Transcription regulation</keyword>
<dbReference type="InterPro" id="IPR000595">
    <property type="entry name" value="cNMP-bd_dom"/>
</dbReference>
<organism evidence="7 8">
    <name type="scientific">Ureibacillus xyleni</name>
    <dbReference type="NCBI Taxonomy" id="614648"/>
    <lineage>
        <taxon>Bacteria</taxon>
        <taxon>Bacillati</taxon>
        <taxon>Bacillota</taxon>
        <taxon>Bacilli</taxon>
        <taxon>Bacillales</taxon>
        <taxon>Caryophanaceae</taxon>
        <taxon>Ureibacillus</taxon>
    </lineage>
</organism>
<sequence length="230" mass="26368">MNKNAIQDLLQKFPLFKNLTDSEMEPVVELSRNGVFHQGAHIFMQGDPLTNVYFIARGKIKVYRTDLQGKEQIINVLQPGEMFPHQGFFRNDNYPANAQVLEETALIYIPIPSFEKFLIQHPETCVKMMKILGDKIVDLQNRLQEQIMNTTYEQIILLLIRLSKSHGKNKVDGTILITTQFTNRDLANMIGSSRETVSRTLTQLKKKGLVNLDEVGNMMINVDALKEELF</sequence>
<evidence type="ECO:0000313" key="8">
    <source>
        <dbReference type="Proteomes" id="UP000219636"/>
    </source>
</evidence>
<evidence type="ECO:0000256" key="2">
    <source>
        <dbReference type="ARBA" id="ARBA00023125"/>
    </source>
</evidence>
<name>A0A285RXU6_9BACL</name>
<dbReference type="PRINTS" id="PR00034">
    <property type="entry name" value="HTHCRP"/>
</dbReference>
<dbReference type="CDD" id="cd00092">
    <property type="entry name" value="HTH_CRP"/>
    <property type="match status" value="1"/>
</dbReference>
<evidence type="ECO:0000256" key="4">
    <source>
        <dbReference type="ARBA" id="ARBA00023163"/>
    </source>
</evidence>
<keyword evidence="3" id="KW-0010">Activator</keyword>
<dbReference type="RefSeq" id="WP_202615621.1">
    <property type="nucleotide sequence ID" value="NZ_OBMQ01000002.1"/>
</dbReference>
<evidence type="ECO:0000256" key="3">
    <source>
        <dbReference type="ARBA" id="ARBA00023159"/>
    </source>
</evidence>
<dbReference type="EMBL" id="OBMQ01000002">
    <property type="protein sequence ID" value="SOB99369.1"/>
    <property type="molecule type" value="Genomic_DNA"/>
</dbReference>
<dbReference type="GO" id="GO:0003677">
    <property type="term" value="F:DNA binding"/>
    <property type="evidence" value="ECO:0007669"/>
    <property type="project" value="UniProtKB-KW"/>
</dbReference>
<dbReference type="Proteomes" id="UP000219636">
    <property type="component" value="Unassembled WGS sequence"/>
</dbReference>
<dbReference type="SUPFAM" id="SSF51206">
    <property type="entry name" value="cAMP-binding domain-like"/>
    <property type="match status" value="1"/>
</dbReference>
<keyword evidence="4" id="KW-0804">Transcription</keyword>
<dbReference type="AlphaFoldDB" id="A0A285RXU6"/>
<dbReference type="PROSITE" id="PS50042">
    <property type="entry name" value="CNMP_BINDING_3"/>
    <property type="match status" value="1"/>
</dbReference>
<keyword evidence="8" id="KW-1185">Reference proteome</keyword>
<evidence type="ECO:0000259" key="5">
    <source>
        <dbReference type="PROSITE" id="PS50042"/>
    </source>
</evidence>
<proteinExistence type="predicted"/>
<dbReference type="Pfam" id="PF00027">
    <property type="entry name" value="cNMP_binding"/>
    <property type="match status" value="1"/>
</dbReference>
<accession>A0A285RXU6</accession>
<dbReference type="PROSITE" id="PS51063">
    <property type="entry name" value="HTH_CRP_2"/>
    <property type="match status" value="1"/>
</dbReference>
<protein>
    <submittedName>
        <fullName evidence="7">CRP/FNR family transcriptional regulator</fullName>
    </submittedName>
</protein>
<dbReference type="InterPro" id="IPR012318">
    <property type="entry name" value="HTH_CRP"/>
</dbReference>
<dbReference type="InterPro" id="IPR036388">
    <property type="entry name" value="WH-like_DNA-bd_sf"/>
</dbReference>
<dbReference type="GO" id="GO:0005829">
    <property type="term" value="C:cytosol"/>
    <property type="evidence" value="ECO:0007669"/>
    <property type="project" value="TreeGrafter"/>
</dbReference>
<evidence type="ECO:0000313" key="7">
    <source>
        <dbReference type="EMBL" id="SOB99369.1"/>
    </source>
</evidence>
<keyword evidence="2" id="KW-0238">DNA-binding</keyword>
<feature type="domain" description="Cyclic nucleotide-binding" evidence="5">
    <location>
        <begin position="15"/>
        <end position="118"/>
    </location>
</feature>
<dbReference type="PANTHER" id="PTHR24567:SF74">
    <property type="entry name" value="HTH-TYPE TRANSCRIPTIONAL REGULATOR ARCR"/>
    <property type="match status" value="1"/>
</dbReference>
<dbReference type="InterPro" id="IPR018490">
    <property type="entry name" value="cNMP-bd_dom_sf"/>
</dbReference>
<reference evidence="8" key="1">
    <citation type="submission" date="2017-08" db="EMBL/GenBank/DDBJ databases">
        <authorList>
            <person name="Varghese N."/>
            <person name="Submissions S."/>
        </authorList>
    </citation>
    <scope>NUCLEOTIDE SEQUENCE [LARGE SCALE GENOMIC DNA]</scope>
    <source>
        <strain evidence="8">JC22</strain>
    </source>
</reference>
<dbReference type="CDD" id="cd00038">
    <property type="entry name" value="CAP_ED"/>
    <property type="match status" value="1"/>
</dbReference>
<dbReference type="Pfam" id="PF13545">
    <property type="entry name" value="HTH_Crp_2"/>
    <property type="match status" value="1"/>
</dbReference>